<dbReference type="Pfam" id="PF12945">
    <property type="entry name" value="PilZNR"/>
    <property type="match status" value="1"/>
</dbReference>
<organism evidence="4 5">
    <name type="scientific">Paraburkholderia ferrariae</name>
    <dbReference type="NCBI Taxonomy" id="386056"/>
    <lineage>
        <taxon>Bacteria</taxon>
        <taxon>Pseudomonadati</taxon>
        <taxon>Pseudomonadota</taxon>
        <taxon>Betaproteobacteria</taxon>
        <taxon>Burkholderiales</taxon>
        <taxon>Burkholderiaceae</taxon>
        <taxon>Paraburkholderia</taxon>
    </lineage>
</organism>
<evidence type="ECO:0000259" key="2">
    <source>
        <dbReference type="Pfam" id="PF07238"/>
    </source>
</evidence>
<feature type="domain" description="PilZ" evidence="2">
    <location>
        <begin position="215"/>
        <end position="322"/>
    </location>
</feature>
<evidence type="ECO:0000256" key="1">
    <source>
        <dbReference type="SAM" id="MobiDB-lite"/>
    </source>
</evidence>
<evidence type="ECO:0000313" key="4">
    <source>
        <dbReference type="EMBL" id="MEM5421127.1"/>
    </source>
</evidence>
<gene>
    <name evidence="4" type="ORF">VSR73_08620</name>
</gene>
<evidence type="ECO:0000313" key="5">
    <source>
        <dbReference type="Proteomes" id="UP001489897"/>
    </source>
</evidence>
<comment type="caution">
    <text evidence="4">The sequence shown here is derived from an EMBL/GenBank/DDBJ whole genome shotgun (WGS) entry which is preliminary data.</text>
</comment>
<dbReference type="EMBL" id="JAYMRV010000002">
    <property type="protein sequence ID" value="MEM5421127.1"/>
    <property type="molecule type" value="Genomic_DNA"/>
</dbReference>
<keyword evidence="4" id="KW-0282">Flagellum</keyword>
<feature type="region of interest" description="Disordered" evidence="1">
    <location>
        <begin position="1"/>
        <end position="20"/>
    </location>
</feature>
<dbReference type="InterPro" id="IPR009875">
    <property type="entry name" value="PilZ_domain"/>
</dbReference>
<name>A0ABU9RN94_9BURK</name>
<feature type="domain" description="Type III secretion system flagellar brake protein YcgR PilZN" evidence="3">
    <location>
        <begin position="138"/>
        <end position="206"/>
    </location>
</feature>
<protein>
    <submittedName>
        <fullName evidence="4">Flagellar brake protein</fullName>
    </submittedName>
</protein>
<sequence>MNSRREPLTVHPAPMTNPTTEDQAAATDAAADAATEAAPLTPQALPVGEPLAWPVVDRDGALLLDAGSVLMAEAERDFLFLHFEPHRGDKERLEVAPESATAANGASIGDTAATTRDMHLTIGALMGLRPQMGASGAPMHPCRMIGFAPNEALFVTTPYVDGRPVAITPGENVEIVAIASQAVYRFVCTVHALSQSPLDYLVLSKPANIRRLRERRSIRVRAQFPVRYGIGEEGAGYDGVALARGISALGLSVSAAWALGKVGERLRVAFQLRSGDNATAIETTAIIRNVQAETGDPAHATLGLELDRLTPAEQMAMKVYVFDRQDDVLYWTGSMR</sequence>
<dbReference type="SUPFAM" id="SSF141371">
    <property type="entry name" value="PilZ domain-like"/>
    <property type="match status" value="1"/>
</dbReference>
<keyword evidence="5" id="KW-1185">Reference proteome</keyword>
<dbReference type="Pfam" id="PF07238">
    <property type="entry name" value="PilZ"/>
    <property type="match status" value="1"/>
</dbReference>
<proteinExistence type="predicted"/>
<dbReference type="InterPro" id="IPR009926">
    <property type="entry name" value="T3SS_YcgR_PilZN"/>
</dbReference>
<keyword evidence="4" id="KW-0966">Cell projection</keyword>
<dbReference type="Proteomes" id="UP001489897">
    <property type="component" value="Unassembled WGS sequence"/>
</dbReference>
<reference evidence="4 5" key="1">
    <citation type="submission" date="2024-01" db="EMBL/GenBank/DDBJ databases">
        <title>The diversity of rhizobia nodulating Mimosa spp. in eleven states of Brazil covering several biomes is determined by host plant, location, and edaphic factors.</title>
        <authorList>
            <person name="Rouws L."/>
            <person name="Barauna A."/>
            <person name="Beukes C."/>
            <person name="De Faria S.M."/>
            <person name="Gross E."/>
            <person name="Dos Reis Junior F.B."/>
            <person name="Simon M."/>
            <person name="Maluk M."/>
            <person name="Odee D.W."/>
            <person name="Kenicer G."/>
            <person name="Young J.P.W."/>
            <person name="Reis V.M."/>
            <person name="Zilli J."/>
            <person name="James E.K."/>
        </authorList>
    </citation>
    <scope>NUCLEOTIDE SEQUENCE [LARGE SCALE GENOMIC DNA]</scope>
    <source>
        <strain evidence="4 5">JPY167</strain>
    </source>
</reference>
<keyword evidence="4" id="KW-0969">Cilium</keyword>
<evidence type="ECO:0000259" key="3">
    <source>
        <dbReference type="Pfam" id="PF12945"/>
    </source>
</evidence>
<accession>A0ABU9RN94</accession>